<name>A0A518H4P6_9BACT</name>
<organism evidence="2 3">
    <name type="scientific">Tautonia plasticadhaerens</name>
    <dbReference type="NCBI Taxonomy" id="2527974"/>
    <lineage>
        <taxon>Bacteria</taxon>
        <taxon>Pseudomonadati</taxon>
        <taxon>Planctomycetota</taxon>
        <taxon>Planctomycetia</taxon>
        <taxon>Isosphaerales</taxon>
        <taxon>Isosphaeraceae</taxon>
        <taxon>Tautonia</taxon>
    </lineage>
</organism>
<feature type="compositionally biased region" description="Polar residues" evidence="1">
    <location>
        <begin position="241"/>
        <end position="257"/>
    </location>
</feature>
<dbReference type="EMBL" id="CP036426">
    <property type="protein sequence ID" value="QDV35810.1"/>
    <property type="molecule type" value="Genomic_DNA"/>
</dbReference>
<evidence type="ECO:0000313" key="2">
    <source>
        <dbReference type="EMBL" id="QDV35810.1"/>
    </source>
</evidence>
<sequence>MEPTPTFDPADGGFVDTVALLQEEVARLEAELRMRDEQPTFEQPSLLAIHSETVVGTRVEELNALLGERDEVIALLCDQLSAIEGAQAARSAEWDQLHRWVEELEARFGDGEAPDDEAGRSRREAEALRDQMEQQRRAWEAQRRFLEGEVDALKARLDGEASPVDPEAFAALEQENLRLLEACRRLSEANADARAGGGGEGGADPPEVEALRRALDRAEARREAAERDLEHVRSRFEQQLAAMQSQPTTGRISSADLSPNERVKALREHLRDLHVKEEEERKERQLSARISRLLGRSGARR</sequence>
<gene>
    <name evidence="2" type="ORF">ElP_37180</name>
</gene>
<dbReference type="AlphaFoldDB" id="A0A518H4P6"/>
<feature type="region of interest" description="Disordered" evidence="1">
    <location>
        <begin position="237"/>
        <end position="260"/>
    </location>
</feature>
<keyword evidence="3" id="KW-1185">Reference proteome</keyword>
<evidence type="ECO:0000256" key="1">
    <source>
        <dbReference type="SAM" id="MobiDB-lite"/>
    </source>
</evidence>
<dbReference type="OrthoDB" id="9872874at2"/>
<dbReference type="KEGG" id="tpla:ElP_37180"/>
<dbReference type="RefSeq" id="WP_145271647.1">
    <property type="nucleotide sequence ID" value="NZ_CP036426.1"/>
</dbReference>
<proteinExistence type="predicted"/>
<evidence type="ECO:0000313" key="3">
    <source>
        <dbReference type="Proteomes" id="UP000317835"/>
    </source>
</evidence>
<feature type="compositionally biased region" description="Basic and acidic residues" evidence="1">
    <location>
        <begin position="274"/>
        <end position="286"/>
    </location>
</feature>
<reference evidence="2 3" key="1">
    <citation type="submission" date="2019-02" db="EMBL/GenBank/DDBJ databases">
        <title>Deep-cultivation of Planctomycetes and their phenomic and genomic characterization uncovers novel biology.</title>
        <authorList>
            <person name="Wiegand S."/>
            <person name="Jogler M."/>
            <person name="Boedeker C."/>
            <person name="Pinto D."/>
            <person name="Vollmers J."/>
            <person name="Rivas-Marin E."/>
            <person name="Kohn T."/>
            <person name="Peeters S.H."/>
            <person name="Heuer A."/>
            <person name="Rast P."/>
            <person name="Oberbeckmann S."/>
            <person name="Bunk B."/>
            <person name="Jeske O."/>
            <person name="Meyerdierks A."/>
            <person name="Storesund J.E."/>
            <person name="Kallscheuer N."/>
            <person name="Luecker S."/>
            <person name="Lage O.M."/>
            <person name="Pohl T."/>
            <person name="Merkel B.J."/>
            <person name="Hornburger P."/>
            <person name="Mueller R.-W."/>
            <person name="Bruemmer F."/>
            <person name="Labrenz M."/>
            <person name="Spormann A.M."/>
            <person name="Op den Camp H."/>
            <person name="Overmann J."/>
            <person name="Amann R."/>
            <person name="Jetten M.S.M."/>
            <person name="Mascher T."/>
            <person name="Medema M.H."/>
            <person name="Devos D.P."/>
            <person name="Kaster A.-K."/>
            <person name="Ovreas L."/>
            <person name="Rohde M."/>
            <person name="Galperin M.Y."/>
            <person name="Jogler C."/>
        </authorList>
    </citation>
    <scope>NUCLEOTIDE SEQUENCE [LARGE SCALE GENOMIC DNA]</scope>
    <source>
        <strain evidence="2 3">ElP</strain>
    </source>
</reference>
<feature type="region of interest" description="Disordered" evidence="1">
    <location>
        <begin position="109"/>
        <end position="134"/>
    </location>
</feature>
<protein>
    <submittedName>
        <fullName evidence="2">Uncharacterized protein</fullName>
    </submittedName>
</protein>
<feature type="region of interest" description="Disordered" evidence="1">
    <location>
        <begin position="274"/>
        <end position="301"/>
    </location>
</feature>
<feature type="compositionally biased region" description="Basic and acidic residues" evidence="1">
    <location>
        <begin position="117"/>
        <end position="134"/>
    </location>
</feature>
<dbReference type="Proteomes" id="UP000317835">
    <property type="component" value="Chromosome"/>
</dbReference>
<accession>A0A518H4P6</accession>